<keyword evidence="4" id="KW-1185">Reference proteome</keyword>
<reference evidence="3 4" key="1">
    <citation type="journal article" date="2024" name="Microbiol. Resour. Announc.">
        <title>Genome annotations for the ascomycete fungi Trichoderma harzianum, Trichoderma aggressivum, and Purpureocillium lilacinum.</title>
        <authorList>
            <person name="Beijen E.P.W."/>
            <person name="Ohm R.A."/>
        </authorList>
    </citation>
    <scope>NUCLEOTIDE SEQUENCE [LARGE SCALE GENOMIC DNA]</scope>
    <source>
        <strain evidence="3 4">CBS 150709</strain>
    </source>
</reference>
<dbReference type="EMBL" id="JAWRVI010000005">
    <property type="protein sequence ID" value="KAK4093793.1"/>
    <property type="molecule type" value="Genomic_DNA"/>
</dbReference>
<evidence type="ECO:0000256" key="2">
    <source>
        <dbReference type="SAM" id="SignalP"/>
    </source>
</evidence>
<name>A0ABR0CBL3_PURLI</name>
<proteinExistence type="predicted"/>
<comment type="caution">
    <text evidence="3">The sequence shown here is derived from an EMBL/GenBank/DDBJ whole genome shotgun (WGS) entry which is preliminary data.</text>
</comment>
<accession>A0ABR0CBL3</accession>
<feature type="chain" id="PRO_5046811314" evidence="2">
    <location>
        <begin position="17"/>
        <end position="381"/>
    </location>
</feature>
<feature type="region of interest" description="Disordered" evidence="1">
    <location>
        <begin position="129"/>
        <end position="153"/>
    </location>
</feature>
<evidence type="ECO:0000313" key="4">
    <source>
        <dbReference type="Proteomes" id="UP001287286"/>
    </source>
</evidence>
<protein>
    <submittedName>
        <fullName evidence="3">Uncharacterized protein</fullName>
    </submittedName>
</protein>
<feature type="region of interest" description="Disordered" evidence="1">
    <location>
        <begin position="323"/>
        <end position="344"/>
    </location>
</feature>
<organism evidence="3 4">
    <name type="scientific">Purpureocillium lilacinum</name>
    <name type="common">Paecilomyces lilacinus</name>
    <dbReference type="NCBI Taxonomy" id="33203"/>
    <lineage>
        <taxon>Eukaryota</taxon>
        <taxon>Fungi</taxon>
        <taxon>Dikarya</taxon>
        <taxon>Ascomycota</taxon>
        <taxon>Pezizomycotina</taxon>
        <taxon>Sordariomycetes</taxon>
        <taxon>Hypocreomycetidae</taxon>
        <taxon>Hypocreales</taxon>
        <taxon>Ophiocordycipitaceae</taxon>
        <taxon>Purpureocillium</taxon>
    </lineage>
</organism>
<evidence type="ECO:0000313" key="3">
    <source>
        <dbReference type="EMBL" id="KAK4093793.1"/>
    </source>
</evidence>
<feature type="region of interest" description="Disordered" evidence="1">
    <location>
        <begin position="225"/>
        <end position="248"/>
    </location>
</feature>
<feature type="signal peptide" evidence="2">
    <location>
        <begin position="1"/>
        <end position="16"/>
    </location>
</feature>
<sequence>MAVRWMLWCGLRAVQARLAATPAQSVVPAASCTHHSWPGLKSSNRDTKTAPASTSQLPLSWLPFDFINRGYTFRPPNHHEILVLEIPIMAILRASSGGLLRAAAGRRAAPPGRSVLAATAATTPRLHVRGVKDDLGGPGGQEPPPEKPSGTDAIRRNWVPLGGAALLLVGAYAYLTGGPTKPTGVPVIPPETETAVGVGVGKDASPGAEQHAVAKLAKKLEDKESESLAQLSGRKKSEFGPFRSETRNPETQFNYEHTKYLHRSCSPLANVALRVTSRGVSGQPKRTKIPTAVTRESLPQRILRRYAATSTAAAYRAAPVFGGGTLRPPVTSRKHDEDANPGGLSFRHHQAYAVVLVCHYMATTPPRSASHALLTPLAEQS</sequence>
<evidence type="ECO:0000256" key="1">
    <source>
        <dbReference type="SAM" id="MobiDB-lite"/>
    </source>
</evidence>
<gene>
    <name evidence="3" type="ORF">Purlil1_2127</name>
</gene>
<keyword evidence="2" id="KW-0732">Signal</keyword>
<dbReference type="Proteomes" id="UP001287286">
    <property type="component" value="Unassembled WGS sequence"/>
</dbReference>